<name>A0A8T2MTQ3_9TELE</name>
<dbReference type="AlphaFoldDB" id="A0A8T2MTQ3"/>
<gene>
    <name evidence="2" type="ORF">JZ751_020393</name>
</gene>
<protein>
    <submittedName>
        <fullName evidence="2">Uncharacterized protein</fullName>
    </submittedName>
</protein>
<evidence type="ECO:0000313" key="2">
    <source>
        <dbReference type="EMBL" id="KAG9331043.1"/>
    </source>
</evidence>
<evidence type="ECO:0000256" key="1">
    <source>
        <dbReference type="SAM" id="MobiDB-lite"/>
    </source>
</evidence>
<feature type="region of interest" description="Disordered" evidence="1">
    <location>
        <begin position="25"/>
        <end position="63"/>
    </location>
</feature>
<keyword evidence="3" id="KW-1185">Reference proteome</keyword>
<sequence length="63" mass="7060">MLQGRPVKALKRVASIRNTRDWEICGKHRSDPSPNRAMTAPDTLHRYGIPPSSRISCGKHHGN</sequence>
<dbReference type="EMBL" id="JAFBMS010000392">
    <property type="protein sequence ID" value="KAG9331043.1"/>
    <property type="molecule type" value="Genomic_DNA"/>
</dbReference>
<comment type="caution">
    <text evidence="2">The sequence shown here is derived from an EMBL/GenBank/DDBJ whole genome shotgun (WGS) entry which is preliminary data.</text>
</comment>
<dbReference type="Proteomes" id="UP000824540">
    <property type="component" value="Unassembled WGS sequence"/>
</dbReference>
<reference evidence="2" key="1">
    <citation type="thesis" date="2021" institute="BYU ScholarsArchive" country="Provo, UT, USA">
        <title>Applications of and Algorithms for Genome Assembly and Genomic Analyses with an Emphasis on Marine Teleosts.</title>
        <authorList>
            <person name="Pickett B.D."/>
        </authorList>
    </citation>
    <scope>NUCLEOTIDE SEQUENCE</scope>
    <source>
        <strain evidence="2">HI-2016</strain>
    </source>
</reference>
<organism evidence="2 3">
    <name type="scientific">Albula glossodonta</name>
    <name type="common">roundjaw bonefish</name>
    <dbReference type="NCBI Taxonomy" id="121402"/>
    <lineage>
        <taxon>Eukaryota</taxon>
        <taxon>Metazoa</taxon>
        <taxon>Chordata</taxon>
        <taxon>Craniata</taxon>
        <taxon>Vertebrata</taxon>
        <taxon>Euteleostomi</taxon>
        <taxon>Actinopterygii</taxon>
        <taxon>Neopterygii</taxon>
        <taxon>Teleostei</taxon>
        <taxon>Albuliformes</taxon>
        <taxon>Albulidae</taxon>
        <taxon>Albula</taxon>
    </lineage>
</organism>
<proteinExistence type="predicted"/>
<evidence type="ECO:0000313" key="3">
    <source>
        <dbReference type="Proteomes" id="UP000824540"/>
    </source>
</evidence>
<accession>A0A8T2MTQ3</accession>